<dbReference type="InterPro" id="IPR057258">
    <property type="entry name" value="Ribosomal_uS3"/>
</dbReference>
<keyword evidence="4 8" id="KW-0689">Ribosomal protein</keyword>
<dbReference type="AlphaFoldDB" id="A0A1G2BKV0"/>
<feature type="region of interest" description="Disordered" evidence="10">
    <location>
        <begin position="216"/>
        <end position="244"/>
    </location>
</feature>
<dbReference type="InterPro" id="IPR001351">
    <property type="entry name" value="Ribosomal_uS3_C"/>
</dbReference>
<dbReference type="HAMAP" id="MF_01309_B">
    <property type="entry name" value="Ribosomal_uS3_B"/>
    <property type="match status" value="1"/>
</dbReference>
<evidence type="ECO:0000256" key="6">
    <source>
        <dbReference type="ARBA" id="ARBA00024998"/>
    </source>
</evidence>
<sequence>MGHKVNPKVFRLGQTQTWSSRWFARKNYADLLKEDILIRRFVMKKLKEAVIDKVEIERTPADMTITITAARPGVIIGRGGSGLEEIKKAIISNFFKNSKKGVRINIQEVGNPNLSAAAMVYYMAADIEKRIPFRRVMKQAIDRIMKAGALGVKVMIGGRLNGAEIARTEKLAQGKVPLHTLRADIDYSRGIAQTTYGTIGIKVWIYKGEVFNKEVKGQEKKRAFSRPPRRGRPHLNSARSDKES</sequence>
<comment type="caution">
    <text evidence="12">The sequence shown here is derived from an EMBL/GenBank/DDBJ whole genome shotgun (WGS) entry which is preliminary data.</text>
</comment>
<dbReference type="CDD" id="cd02412">
    <property type="entry name" value="KH-II_30S_S3"/>
    <property type="match status" value="1"/>
</dbReference>
<dbReference type="STRING" id="1798550.A2927_02230"/>
<dbReference type="NCBIfam" id="TIGR01009">
    <property type="entry name" value="rpsC_bact"/>
    <property type="match status" value="1"/>
</dbReference>
<dbReference type="InterPro" id="IPR015946">
    <property type="entry name" value="KH_dom-like_a/b"/>
</dbReference>
<dbReference type="PANTHER" id="PTHR11760:SF19">
    <property type="entry name" value="SMALL RIBOSOMAL SUBUNIT PROTEIN US3C"/>
    <property type="match status" value="1"/>
</dbReference>
<evidence type="ECO:0000256" key="4">
    <source>
        <dbReference type="ARBA" id="ARBA00022980"/>
    </source>
</evidence>
<dbReference type="FunFam" id="3.30.300.20:FF:000001">
    <property type="entry name" value="30S ribosomal protein S3"/>
    <property type="match status" value="1"/>
</dbReference>
<dbReference type="GO" id="GO:0006412">
    <property type="term" value="P:translation"/>
    <property type="evidence" value="ECO:0007669"/>
    <property type="project" value="UniProtKB-UniRule"/>
</dbReference>
<dbReference type="Gene3D" id="3.30.300.20">
    <property type="match status" value="1"/>
</dbReference>
<dbReference type="Pfam" id="PF07650">
    <property type="entry name" value="KH_2"/>
    <property type="match status" value="1"/>
</dbReference>
<dbReference type="GO" id="GO:0019843">
    <property type="term" value="F:rRNA binding"/>
    <property type="evidence" value="ECO:0007669"/>
    <property type="project" value="UniProtKB-UniRule"/>
</dbReference>
<keyword evidence="5 8" id="KW-0687">Ribonucleoprotein</keyword>
<dbReference type="InterPro" id="IPR004044">
    <property type="entry name" value="KH_dom_type_2"/>
</dbReference>
<evidence type="ECO:0000256" key="1">
    <source>
        <dbReference type="ARBA" id="ARBA00010761"/>
    </source>
</evidence>
<dbReference type="InterPro" id="IPR005704">
    <property type="entry name" value="Ribosomal_uS3_bac-typ"/>
</dbReference>
<feature type="domain" description="KH type-2" evidence="11">
    <location>
        <begin position="38"/>
        <end position="110"/>
    </location>
</feature>
<evidence type="ECO:0000256" key="5">
    <source>
        <dbReference type="ARBA" id="ARBA00023274"/>
    </source>
</evidence>
<dbReference type="EMBL" id="MHKL01000037">
    <property type="protein sequence ID" value="OGY88837.1"/>
    <property type="molecule type" value="Genomic_DNA"/>
</dbReference>
<proteinExistence type="inferred from homology"/>
<comment type="similarity">
    <text evidence="1 8 9">Belongs to the universal ribosomal protein uS3 family.</text>
</comment>
<accession>A0A1G2BKV0</accession>
<dbReference type="GO" id="GO:0003729">
    <property type="term" value="F:mRNA binding"/>
    <property type="evidence" value="ECO:0007669"/>
    <property type="project" value="UniProtKB-UniRule"/>
</dbReference>
<keyword evidence="2 8" id="KW-0699">rRNA-binding</keyword>
<evidence type="ECO:0000259" key="11">
    <source>
        <dbReference type="PROSITE" id="PS50823"/>
    </source>
</evidence>
<evidence type="ECO:0000256" key="10">
    <source>
        <dbReference type="SAM" id="MobiDB-lite"/>
    </source>
</evidence>
<evidence type="ECO:0000256" key="2">
    <source>
        <dbReference type="ARBA" id="ARBA00022730"/>
    </source>
</evidence>
<dbReference type="SUPFAM" id="SSF54814">
    <property type="entry name" value="Prokaryotic type KH domain (KH-domain type II)"/>
    <property type="match status" value="1"/>
</dbReference>
<dbReference type="InterPro" id="IPR018280">
    <property type="entry name" value="Ribosomal_uS3_CS"/>
</dbReference>
<comment type="subunit">
    <text evidence="8">Part of the 30S ribosomal subunit. Forms a tight complex with proteins S10 and S14.</text>
</comment>
<dbReference type="InterPro" id="IPR036419">
    <property type="entry name" value="Ribosomal_S3_C_sf"/>
</dbReference>
<keyword evidence="3 8" id="KW-0694">RNA-binding</keyword>
<evidence type="ECO:0000313" key="12">
    <source>
        <dbReference type="EMBL" id="OGY88837.1"/>
    </source>
</evidence>
<dbReference type="PROSITE" id="PS50823">
    <property type="entry name" value="KH_TYPE_2"/>
    <property type="match status" value="1"/>
</dbReference>
<comment type="function">
    <text evidence="6 8">Binds the lower part of the 30S subunit head. Binds mRNA in the 70S ribosome, positioning it for translation.</text>
</comment>
<evidence type="ECO:0000313" key="13">
    <source>
        <dbReference type="Proteomes" id="UP000178849"/>
    </source>
</evidence>
<dbReference type="SUPFAM" id="SSF54821">
    <property type="entry name" value="Ribosomal protein S3 C-terminal domain"/>
    <property type="match status" value="1"/>
</dbReference>
<evidence type="ECO:0000256" key="3">
    <source>
        <dbReference type="ARBA" id="ARBA00022884"/>
    </source>
</evidence>
<name>A0A1G2BKV0_9BACT</name>
<dbReference type="GO" id="GO:0003735">
    <property type="term" value="F:structural constituent of ribosome"/>
    <property type="evidence" value="ECO:0007669"/>
    <property type="project" value="InterPro"/>
</dbReference>
<protein>
    <recommendedName>
        <fullName evidence="7 8">Small ribosomal subunit protein uS3</fullName>
    </recommendedName>
</protein>
<reference evidence="12 13" key="1">
    <citation type="journal article" date="2016" name="Nat. Commun.">
        <title>Thousands of microbial genomes shed light on interconnected biogeochemical processes in an aquifer system.</title>
        <authorList>
            <person name="Anantharaman K."/>
            <person name="Brown C.T."/>
            <person name="Hug L.A."/>
            <person name="Sharon I."/>
            <person name="Castelle C.J."/>
            <person name="Probst A.J."/>
            <person name="Thomas B.C."/>
            <person name="Singh A."/>
            <person name="Wilkins M.J."/>
            <person name="Karaoz U."/>
            <person name="Brodie E.L."/>
            <person name="Williams K.H."/>
            <person name="Hubbard S.S."/>
            <person name="Banfield J.F."/>
        </authorList>
    </citation>
    <scope>NUCLEOTIDE SEQUENCE [LARGE SCALE GENOMIC DNA]</scope>
</reference>
<evidence type="ECO:0000256" key="7">
    <source>
        <dbReference type="ARBA" id="ARBA00035257"/>
    </source>
</evidence>
<dbReference type="Proteomes" id="UP000178849">
    <property type="component" value="Unassembled WGS sequence"/>
</dbReference>
<dbReference type="InterPro" id="IPR009019">
    <property type="entry name" value="KH_sf_prok-type"/>
</dbReference>
<dbReference type="PROSITE" id="PS00548">
    <property type="entry name" value="RIBOSOMAL_S3"/>
    <property type="match status" value="1"/>
</dbReference>
<feature type="compositionally biased region" description="Basic residues" evidence="10">
    <location>
        <begin position="223"/>
        <end position="233"/>
    </location>
</feature>
<organism evidence="12 13">
    <name type="scientific">Candidatus Komeilibacteria bacterium RIFCSPLOWO2_01_FULL_45_10</name>
    <dbReference type="NCBI Taxonomy" id="1798550"/>
    <lineage>
        <taxon>Bacteria</taxon>
        <taxon>Candidatus Komeiliibacteriota</taxon>
    </lineage>
</organism>
<dbReference type="Gene3D" id="3.30.1140.32">
    <property type="entry name" value="Ribosomal protein S3, C-terminal domain"/>
    <property type="match status" value="1"/>
</dbReference>
<evidence type="ECO:0000256" key="8">
    <source>
        <dbReference type="HAMAP-Rule" id="MF_01309"/>
    </source>
</evidence>
<dbReference type="Pfam" id="PF00189">
    <property type="entry name" value="Ribosomal_S3_C"/>
    <property type="match status" value="1"/>
</dbReference>
<dbReference type="PANTHER" id="PTHR11760">
    <property type="entry name" value="30S/40S RIBOSOMAL PROTEIN S3"/>
    <property type="match status" value="1"/>
</dbReference>
<dbReference type="InterPro" id="IPR004087">
    <property type="entry name" value="KH_dom"/>
</dbReference>
<dbReference type="SMART" id="SM00322">
    <property type="entry name" value="KH"/>
    <property type="match status" value="1"/>
</dbReference>
<dbReference type="GO" id="GO:0022627">
    <property type="term" value="C:cytosolic small ribosomal subunit"/>
    <property type="evidence" value="ECO:0007669"/>
    <property type="project" value="TreeGrafter"/>
</dbReference>
<evidence type="ECO:0000256" key="9">
    <source>
        <dbReference type="RuleBase" id="RU003624"/>
    </source>
</evidence>
<gene>
    <name evidence="8" type="primary">rpsC</name>
    <name evidence="12" type="ORF">A2927_02230</name>
</gene>